<proteinExistence type="predicted"/>
<reference evidence="1 2" key="1">
    <citation type="submission" date="2014-12" db="EMBL/GenBank/DDBJ databases">
        <title>Genome assembly of Enhygromyxa salina DSM 15201.</title>
        <authorList>
            <person name="Sharma G."/>
            <person name="Subramanian S."/>
        </authorList>
    </citation>
    <scope>NUCLEOTIDE SEQUENCE [LARGE SCALE GENOMIC DNA]</scope>
    <source>
        <strain evidence="1 2">DSM 15201</strain>
    </source>
</reference>
<comment type="caution">
    <text evidence="1">The sequence shown here is derived from an EMBL/GenBank/DDBJ whole genome shotgun (WGS) entry which is preliminary data.</text>
</comment>
<organism evidence="1 2">
    <name type="scientific">Enhygromyxa salina</name>
    <dbReference type="NCBI Taxonomy" id="215803"/>
    <lineage>
        <taxon>Bacteria</taxon>
        <taxon>Pseudomonadati</taxon>
        <taxon>Myxococcota</taxon>
        <taxon>Polyangia</taxon>
        <taxon>Nannocystales</taxon>
        <taxon>Nannocystaceae</taxon>
        <taxon>Enhygromyxa</taxon>
    </lineage>
</organism>
<name>A0A0C2CU88_9BACT</name>
<dbReference type="AlphaFoldDB" id="A0A0C2CU88"/>
<gene>
    <name evidence="1" type="ORF">DB30_06422</name>
</gene>
<protein>
    <submittedName>
        <fullName evidence="1">Uncharacterized protein</fullName>
    </submittedName>
</protein>
<accession>A0A0C2CU88</accession>
<dbReference type="EMBL" id="JMCC02000067">
    <property type="protein sequence ID" value="KIG14696.1"/>
    <property type="molecule type" value="Genomic_DNA"/>
</dbReference>
<sequence length="62" mass="7073">MCVLGRRLLMHAWGFSRVAGGLCQPTRERVDLFPLRVNFRPGQQRSLIRQRASSPQPPPAME</sequence>
<dbReference type="Proteomes" id="UP000031599">
    <property type="component" value="Unassembled WGS sequence"/>
</dbReference>
<evidence type="ECO:0000313" key="2">
    <source>
        <dbReference type="Proteomes" id="UP000031599"/>
    </source>
</evidence>
<evidence type="ECO:0000313" key="1">
    <source>
        <dbReference type="EMBL" id="KIG14696.1"/>
    </source>
</evidence>